<sequence length="66" mass="6970">VLLGHPVDGNKEGTGGLHVLTHGKKTCCSRFRNHLHLRLPASGVLCNSYNYCHQPVSRCTGGSGAG</sequence>
<dbReference type="AlphaFoldDB" id="A0A699J7E7"/>
<gene>
    <name evidence="1" type="ORF">Tci_589700</name>
</gene>
<evidence type="ECO:0000313" key="1">
    <source>
        <dbReference type="EMBL" id="GFA17728.1"/>
    </source>
</evidence>
<feature type="non-terminal residue" evidence="1">
    <location>
        <position position="1"/>
    </location>
</feature>
<comment type="caution">
    <text evidence="1">The sequence shown here is derived from an EMBL/GenBank/DDBJ whole genome shotgun (WGS) entry which is preliminary data.</text>
</comment>
<reference evidence="1" key="1">
    <citation type="journal article" date="2019" name="Sci. Rep.">
        <title>Draft genome of Tanacetum cinerariifolium, the natural source of mosquito coil.</title>
        <authorList>
            <person name="Yamashiro T."/>
            <person name="Shiraishi A."/>
            <person name="Satake H."/>
            <person name="Nakayama K."/>
        </authorList>
    </citation>
    <scope>NUCLEOTIDE SEQUENCE</scope>
</reference>
<proteinExistence type="predicted"/>
<name>A0A699J7E7_TANCI</name>
<organism evidence="1">
    <name type="scientific">Tanacetum cinerariifolium</name>
    <name type="common">Dalmatian daisy</name>
    <name type="synonym">Chrysanthemum cinerariifolium</name>
    <dbReference type="NCBI Taxonomy" id="118510"/>
    <lineage>
        <taxon>Eukaryota</taxon>
        <taxon>Viridiplantae</taxon>
        <taxon>Streptophyta</taxon>
        <taxon>Embryophyta</taxon>
        <taxon>Tracheophyta</taxon>
        <taxon>Spermatophyta</taxon>
        <taxon>Magnoliopsida</taxon>
        <taxon>eudicotyledons</taxon>
        <taxon>Gunneridae</taxon>
        <taxon>Pentapetalae</taxon>
        <taxon>asterids</taxon>
        <taxon>campanulids</taxon>
        <taxon>Asterales</taxon>
        <taxon>Asteraceae</taxon>
        <taxon>Asteroideae</taxon>
        <taxon>Anthemideae</taxon>
        <taxon>Anthemidinae</taxon>
        <taxon>Tanacetum</taxon>
    </lineage>
</organism>
<protein>
    <submittedName>
        <fullName evidence="1">Uncharacterized protein</fullName>
    </submittedName>
</protein>
<dbReference type="EMBL" id="BKCJ010380954">
    <property type="protein sequence ID" value="GFA17728.1"/>
    <property type="molecule type" value="Genomic_DNA"/>
</dbReference>
<accession>A0A699J7E7</accession>